<dbReference type="OrthoDB" id="1417277at2759"/>
<dbReference type="AlphaFoldDB" id="A0A371FQN2"/>
<name>A0A371FQN2_MUCPR</name>
<keyword evidence="2" id="KW-1185">Reference proteome</keyword>
<dbReference type="EMBL" id="QJKJ01008163">
    <property type="protein sequence ID" value="RDX80596.1"/>
    <property type="molecule type" value="Genomic_DNA"/>
</dbReference>
<comment type="caution">
    <text evidence="1">The sequence shown here is derived from an EMBL/GenBank/DDBJ whole genome shotgun (WGS) entry which is preliminary data.</text>
</comment>
<feature type="non-terminal residue" evidence="1">
    <location>
        <position position="1"/>
    </location>
</feature>
<proteinExistence type="predicted"/>
<reference evidence="1" key="1">
    <citation type="submission" date="2018-05" db="EMBL/GenBank/DDBJ databases">
        <title>Draft genome of Mucuna pruriens seed.</title>
        <authorList>
            <person name="Nnadi N.E."/>
            <person name="Vos R."/>
            <person name="Hasami M.H."/>
            <person name="Devisetty U.K."/>
            <person name="Aguiy J.C."/>
        </authorList>
    </citation>
    <scope>NUCLEOTIDE SEQUENCE [LARGE SCALE GENOMIC DNA]</scope>
    <source>
        <strain evidence="1">JCA_2017</strain>
    </source>
</reference>
<sequence>MYNKKKLEGFEVVNLTKDCFVVVLKKFPPKLNDTWCFTIPCTMDNFEKALTITHPLDIVEDVLVKVREFIFPADFVILNMDENDEVIIIFVIDAEKGKLTLRLCNEEAYFKVSNSHKILSSLVSWNCVQILDISMGQSQETTPT</sequence>
<protein>
    <submittedName>
        <fullName evidence="1">Uncharacterized protein</fullName>
    </submittedName>
</protein>
<dbReference type="Proteomes" id="UP000257109">
    <property type="component" value="Unassembled WGS sequence"/>
</dbReference>
<evidence type="ECO:0000313" key="1">
    <source>
        <dbReference type="EMBL" id="RDX80596.1"/>
    </source>
</evidence>
<dbReference type="PANTHER" id="PTHR33067:SF9">
    <property type="entry name" value="RNA-DIRECTED DNA POLYMERASE"/>
    <property type="match status" value="1"/>
</dbReference>
<evidence type="ECO:0000313" key="2">
    <source>
        <dbReference type="Proteomes" id="UP000257109"/>
    </source>
</evidence>
<accession>A0A371FQN2</accession>
<gene>
    <name evidence="1" type="ORF">CR513_38848</name>
</gene>
<dbReference type="PANTHER" id="PTHR33067">
    <property type="entry name" value="RNA-DIRECTED DNA POLYMERASE-RELATED"/>
    <property type="match status" value="1"/>
</dbReference>
<organism evidence="1 2">
    <name type="scientific">Mucuna pruriens</name>
    <name type="common">Velvet bean</name>
    <name type="synonym">Dolichos pruriens</name>
    <dbReference type="NCBI Taxonomy" id="157652"/>
    <lineage>
        <taxon>Eukaryota</taxon>
        <taxon>Viridiplantae</taxon>
        <taxon>Streptophyta</taxon>
        <taxon>Embryophyta</taxon>
        <taxon>Tracheophyta</taxon>
        <taxon>Spermatophyta</taxon>
        <taxon>Magnoliopsida</taxon>
        <taxon>eudicotyledons</taxon>
        <taxon>Gunneridae</taxon>
        <taxon>Pentapetalae</taxon>
        <taxon>rosids</taxon>
        <taxon>fabids</taxon>
        <taxon>Fabales</taxon>
        <taxon>Fabaceae</taxon>
        <taxon>Papilionoideae</taxon>
        <taxon>50 kb inversion clade</taxon>
        <taxon>NPAAA clade</taxon>
        <taxon>indigoferoid/millettioid clade</taxon>
        <taxon>Phaseoleae</taxon>
        <taxon>Mucuna</taxon>
    </lineage>
</organism>